<evidence type="ECO:0000256" key="2">
    <source>
        <dbReference type="ARBA" id="ARBA00013019"/>
    </source>
</evidence>
<dbReference type="AlphaFoldDB" id="A0A835PMY8"/>
<keyword evidence="3" id="KW-0521">NADP</keyword>
<comment type="pathway">
    <text evidence="1">Carbohydrate degradation.</text>
</comment>
<dbReference type="SUPFAM" id="SSF55347">
    <property type="entry name" value="Glyceraldehyde-3-phosphate dehydrogenase-like, C-terminal domain"/>
    <property type="match status" value="1"/>
</dbReference>
<dbReference type="Proteomes" id="UP000636800">
    <property type="component" value="Chromosome 13"/>
</dbReference>
<dbReference type="GO" id="GO:0005829">
    <property type="term" value="C:cytosol"/>
    <property type="evidence" value="ECO:0007669"/>
    <property type="project" value="TreeGrafter"/>
</dbReference>
<organism evidence="8 9">
    <name type="scientific">Vanilla planifolia</name>
    <name type="common">Vanilla</name>
    <dbReference type="NCBI Taxonomy" id="51239"/>
    <lineage>
        <taxon>Eukaryota</taxon>
        <taxon>Viridiplantae</taxon>
        <taxon>Streptophyta</taxon>
        <taxon>Embryophyta</taxon>
        <taxon>Tracheophyta</taxon>
        <taxon>Spermatophyta</taxon>
        <taxon>Magnoliopsida</taxon>
        <taxon>Liliopsida</taxon>
        <taxon>Asparagales</taxon>
        <taxon>Orchidaceae</taxon>
        <taxon>Vanilloideae</taxon>
        <taxon>Vanilleae</taxon>
        <taxon>Vanilla</taxon>
    </lineage>
</organism>
<dbReference type="InterPro" id="IPR022675">
    <property type="entry name" value="G6P_DH_C"/>
</dbReference>
<keyword evidence="4" id="KW-0560">Oxidoreductase</keyword>
<keyword evidence="5" id="KW-0119">Carbohydrate metabolism</keyword>
<evidence type="ECO:0000256" key="3">
    <source>
        <dbReference type="ARBA" id="ARBA00022857"/>
    </source>
</evidence>
<reference evidence="8 9" key="1">
    <citation type="journal article" date="2020" name="Nat. Food">
        <title>A phased Vanilla planifolia genome enables genetic improvement of flavour and production.</title>
        <authorList>
            <person name="Hasing T."/>
            <person name="Tang H."/>
            <person name="Brym M."/>
            <person name="Khazi F."/>
            <person name="Huang T."/>
            <person name="Chambers A.H."/>
        </authorList>
    </citation>
    <scope>NUCLEOTIDE SEQUENCE [LARGE SCALE GENOMIC DNA]</scope>
    <source>
        <tissue evidence="8">Leaf</tissue>
    </source>
</reference>
<dbReference type="PANTHER" id="PTHR23429">
    <property type="entry name" value="GLUCOSE-6-PHOSPHATE 1-DEHYDROGENASE G6PD"/>
    <property type="match status" value="1"/>
</dbReference>
<dbReference type="GO" id="GO:0050661">
    <property type="term" value="F:NADP binding"/>
    <property type="evidence" value="ECO:0007669"/>
    <property type="project" value="InterPro"/>
</dbReference>
<evidence type="ECO:0000259" key="7">
    <source>
        <dbReference type="Pfam" id="PF02781"/>
    </source>
</evidence>
<dbReference type="EC" id="1.1.1.49" evidence="2"/>
<proteinExistence type="predicted"/>
<dbReference type="PANTHER" id="PTHR23429:SF0">
    <property type="entry name" value="GLUCOSE-6-PHOSPHATE 1-DEHYDROGENASE"/>
    <property type="match status" value="1"/>
</dbReference>
<evidence type="ECO:0000256" key="5">
    <source>
        <dbReference type="ARBA" id="ARBA00023277"/>
    </source>
</evidence>
<feature type="domain" description="Glucose-6-phosphate dehydrogenase C-terminal" evidence="7">
    <location>
        <begin position="1"/>
        <end position="68"/>
    </location>
</feature>
<accession>A0A835PMY8</accession>
<dbReference type="OrthoDB" id="1877257at2759"/>
<dbReference type="GO" id="GO:0009051">
    <property type="term" value="P:pentose-phosphate shunt, oxidative branch"/>
    <property type="evidence" value="ECO:0007669"/>
    <property type="project" value="TreeGrafter"/>
</dbReference>
<evidence type="ECO:0000256" key="6">
    <source>
        <dbReference type="SAM" id="MobiDB-lite"/>
    </source>
</evidence>
<dbReference type="EMBL" id="JADCNL010000013">
    <property type="protein sequence ID" value="KAG0455400.1"/>
    <property type="molecule type" value="Genomic_DNA"/>
</dbReference>
<name>A0A835PMY8_VANPL</name>
<dbReference type="GO" id="GO:0004345">
    <property type="term" value="F:glucose-6-phosphate dehydrogenase activity"/>
    <property type="evidence" value="ECO:0007669"/>
    <property type="project" value="UniProtKB-EC"/>
</dbReference>
<gene>
    <name evidence="8" type="ORF">HPP92_024692</name>
</gene>
<dbReference type="Gene3D" id="3.30.360.10">
    <property type="entry name" value="Dihydrodipicolinate Reductase, domain 2"/>
    <property type="match status" value="1"/>
</dbReference>
<keyword evidence="9" id="KW-1185">Reference proteome</keyword>
<evidence type="ECO:0000256" key="1">
    <source>
        <dbReference type="ARBA" id="ARBA00004921"/>
    </source>
</evidence>
<sequence>MEKPVSLKPEHIRDEKVKVLQSVLPIKLDEVVLGQYDGYKDDPTVSPNSNTPTFATVILRIHNERWEGDGRKIEEKEGSSKEERIDIGEASKEN</sequence>
<evidence type="ECO:0000313" key="8">
    <source>
        <dbReference type="EMBL" id="KAG0455400.1"/>
    </source>
</evidence>
<dbReference type="GO" id="GO:0006006">
    <property type="term" value="P:glucose metabolic process"/>
    <property type="evidence" value="ECO:0007669"/>
    <property type="project" value="InterPro"/>
</dbReference>
<evidence type="ECO:0000313" key="9">
    <source>
        <dbReference type="Proteomes" id="UP000636800"/>
    </source>
</evidence>
<feature type="region of interest" description="Disordered" evidence="6">
    <location>
        <begin position="68"/>
        <end position="94"/>
    </location>
</feature>
<comment type="caution">
    <text evidence="8">The sequence shown here is derived from an EMBL/GenBank/DDBJ whole genome shotgun (WGS) entry which is preliminary data.</text>
</comment>
<evidence type="ECO:0000256" key="4">
    <source>
        <dbReference type="ARBA" id="ARBA00023002"/>
    </source>
</evidence>
<dbReference type="InterPro" id="IPR001282">
    <property type="entry name" value="G6P_DH"/>
</dbReference>
<dbReference type="Pfam" id="PF02781">
    <property type="entry name" value="G6PD_C"/>
    <property type="match status" value="1"/>
</dbReference>
<protein>
    <recommendedName>
        <fullName evidence="2">glucose-6-phosphate dehydrogenase (NADP(+))</fullName>
        <ecNumber evidence="2">1.1.1.49</ecNumber>
    </recommendedName>
</protein>